<feature type="coiled-coil region" evidence="1">
    <location>
        <begin position="271"/>
        <end position="320"/>
    </location>
</feature>
<gene>
    <name evidence="5" type="ORF">HB850_05700</name>
</gene>
<dbReference type="EMBL" id="JAARQN010000003">
    <property type="protein sequence ID" value="MBC1457242.1"/>
    <property type="molecule type" value="Genomic_DNA"/>
</dbReference>
<sequence>MKKFMNVMVAVTLVGTGISGSLMTPSTAPNVHATENESPESATYLYTLQGFSYVTFATIDVSMTDMTAKINTQNVTPHYILSGKYASILIQNRNGAEKYDKTYLGNALQAAGSDEVSLSVGDFITVYHAEHQARLFIQDDKNQNLAHTKTTVSYEVTSAGLKLVDNLDVAIAQNKAESAVSELFTNSDVTGTIKDSTNQEAINNAKELVAAVTDTSKKAELEVYIVEAQKQLDTKIAENTAEQARQKAATGAVKSLFNNNDVTGVIKESVNQEAINQAKELVTVITDANEKAELEAYIEEAQKQLDAKTAENVAEQARQEAATGAVKGLFNNNDVTGIIKDSTTQEIINNAKELVASITDKDKNAALEIQIAEAQKQLDTKTAENAAEQARQTAATDASKDLFNNNDVTGTIKDSVTQEAIDNAKELVATITDADKKAELETQIVEAQKQLTDRVTGTGNTFTLKQDRYLTGNYTGNTTAMSVDVNGKRYYGGTVKDGEFSFYALDKIAKETDEIIVNLHGVDKSIKTTFSVTVKSLKKDAATTSATFTMGEKNIVGTVTGDIKTFGVTIDGKLYYGGTISPDGTFKFYAYDKKIKVGSVVTIVGYDASRTNVLSEGNVEILK</sequence>
<evidence type="ECO:0000259" key="2">
    <source>
        <dbReference type="Pfam" id="PF03272"/>
    </source>
</evidence>
<dbReference type="AlphaFoldDB" id="A0A841YWA6"/>
<name>A0A841YWA6_9LIST</name>
<feature type="domain" description="Pesticidal crystal protein Cry1Aa" evidence="3">
    <location>
        <begin position="319"/>
        <end position="379"/>
    </location>
</feature>
<dbReference type="Pfam" id="PF03272">
    <property type="entry name" value="Mucin_bdg"/>
    <property type="match status" value="1"/>
</dbReference>
<feature type="domain" description="Pesticidal crystal protein Cry1Aa" evidence="3">
    <location>
        <begin position="392"/>
        <end position="451"/>
    </location>
</feature>
<feature type="domain" description="Pesticidal crystal protein Cry1Aa" evidence="3">
    <location>
        <begin position="173"/>
        <end position="233"/>
    </location>
</feature>
<dbReference type="Proteomes" id="UP000569903">
    <property type="component" value="Unassembled WGS sequence"/>
</dbReference>
<dbReference type="RefSeq" id="WP_185388544.1">
    <property type="nucleotide sequence ID" value="NZ_JAARQN010000003.1"/>
</dbReference>
<feature type="domain" description="Pesticidal crystal protein Cry1Aa" evidence="3">
    <location>
        <begin position="246"/>
        <end position="307"/>
    </location>
</feature>
<dbReference type="InterPro" id="IPR054544">
    <property type="entry name" value="Pest_crys_Cry1Aa_dom-IV"/>
</dbReference>
<feature type="domain" description="Bacterial Ig" evidence="4">
    <location>
        <begin position="544"/>
        <end position="621"/>
    </location>
</feature>
<protein>
    <submittedName>
        <fullName evidence="5">Uncharacterized protein</fullName>
    </submittedName>
</protein>
<feature type="coiled-coil region" evidence="1">
    <location>
        <begin position="364"/>
        <end position="391"/>
    </location>
</feature>
<organism evidence="5 6">
    <name type="scientific">Listeria newyorkensis</name>
    <dbReference type="NCBI Taxonomy" id="1497681"/>
    <lineage>
        <taxon>Bacteria</taxon>
        <taxon>Bacillati</taxon>
        <taxon>Bacillota</taxon>
        <taxon>Bacilli</taxon>
        <taxon>Bacillales</taxon>
        <taxon>Listeriaceae</taxon>
        <taxon>Listeria</taxon>
    </lineage>
</organism>
<dbReference type="InterPro" id="IPR004954">
    <property type="entry name" value="Mucin-bd"/>
</dbReference>
<feature type="domain" description="Putative mucin/carbohydrate-binding" evidence="2">
    <location>
        <begin position="48"/>
        <end position="161"/>
    </location>
</feature>
<evidence type="ECO:0000313" key="5">
    <source>
        <dbReference type="EMBL" id="MBC1457242.1"/>
    </source>
</evidence>
<evidence type="ECO:0000256" key="1">
    <source>
        <dbReference type="SAM" id="Coils"/>
    </source>
</evidence>
<feature type="domain" description="Bacterial Ig" evidence="4">
    <location>
        <begin position="458"/>
        <end position="526"/>
    </location>
</feature>
<accession>A0A841YWA6</accession>
<evidence type="ECO:0000313" key="6">
    <source>
        <dbReference type="Proteomes" id="UP000569903"/>
    </source>
</evidence>
<dbReference type="Pfam" id="PF18449">
    <property type="entry name" value="Endotoxin_C2"/>
    <property type="match status" value="4"/>
</dbReference>
<dbReference type="Pfam" id="PF20622">
    <property type="entry name" value="Big_15"/>
    <property type="match status" value="2"/>
</dbReference>
<reference evidence="5 6" key="1">
    <citation type="submission" date="2020-03" db="EMBL/GenBank/DDBJ databases">
        <title>Soil Listeria distribution.</title>
        <authorList>
            <person name="Liao J."/>
            <person name="Wiedmann M."/>
        </authorList>
    </citation>
    <scope>NUCLEOTIDE SEQUENCE [LARGE SCALE GENOMIC DNA]</scope>
    <source>
        <strain evidence="5 6">FSL L7-1614</strain>
    </source>
</reference>
<proteinExistence type="predicted"/>
<dbReference type="InterPro" id="IPR046746">
    <property type="entry name" value="Big_15"/>
</dbReference>
<comment type="caution">
    <text evidence="5">The sequence shown here is derived from an EMBL/GenBank/DDBJ whole genome shotgun (WGS) entry which is preliminary data.</text>
</comment>
<evidence type="ECO:0000259" key="4">
    <source>
        <dbReference type="Pfam" id="PF20622"/>
    </source>
</evidence>
<evidence type="ECO:0000259" key="3">
    <source>
        <dbReference type="Pfam" id="PF18449"/>
    </source>
</evidence>
<keyword evidence="1" id="KW-0175">Coiled coil</keyword>